<evidence type="ECO:0000313" key="1">
    <source>
        <dbReference type="EMBL" id="UUY02677.1"/>
    </source>
</evidence>
<evidence type="ECO:0000313" key="2">
    <source>
        <dbReference type="Proteomes" id="UP001058860"/>
    </source>
</evidence>
<sequence>MQRAQRAAREAATTAPVRVLLLDGTHRLRRPLILDHRDSGSAGREVTYRAAPGARPVLSGGLRVTGWTLHDRGRGIYRAPVPRGTRSRQLYVDGRRATRARSAPFPNGFTRTAAGFRAADDAISRWRRPADLEAVAVLQWKVTRCGVASVTGRELTMRQPCWANANSFPALWAFPQLARLENAYELLDDAGEWYLDGAAGRIYYKPRAGERLATARVELPVEEVLVDVRGAATRPVEHVRFEGLTFAHATWLRPSGDEGYAADQSGFHLTGTGNAPNAVGHVERPTRTPGNVRLRHVRDITFTRNDFRHLGGVALDFDTGSQRNVILGNRFTDISSAAVQVGGVLRVDHHPSRAADVTRDNRVAHNLITSVGREYQDAAGVFVGYTTRTTVEHNDISDVPWSGIALGWGWGLVDPGSFPGLPGATPGMWGTYTTPTTSRGNRVLRNRIRRFLSVVWDGGAVYTQGRQGTNAADGELIAGNVASDKRPAGGGNVFYTDGGSRYVTLRGNVSLNNPIGRTNFGPCGLTDSLELCALKVPYGSDRGGCRPYGDITYRGNYWQHPDPFWSACPYPPHPVGVRDEGSTVVGSAKDVPRRILDAAGRQGRWRTQAGAG</sequence>
<dbReference type="SMART" id="SM00710">
    <property type="entry name" value="PbH1"/>
    <property type="match status" value="6"/>
</dbReference>
<dbReference type="InterPro" id="IPR012334">
    <property type="entry name" value="Pectin_lyas_fold"/>
</dbReference>
<accession>A0ABY5PE27</accession>
<keyword evidence="2" id="KW-1185">Reference proteome</keyword>
<organism evidence="1 2">
    <name type="scientific">Svornostia abyssi</name>
    <dbReference type="NCBI Taxonomy" id="2898438"/>
    <lineage>
        <taxon>Bacteria</taxon>
        <taxon>Bacillati</taxon>
        <taxon>Actinomycetota</taxon>
        <taxon>Thermoleophilia</taxon>
        <taxon>Solirubrobacterales</taxon>
        <taxon>Baekduiaceae</taxon>
        <taxon>Svornostia</taxon>
    </lineage>
</organism>
<dbReference type="Proteomes" id="UP001058860">
    <property type="component" value="Chromosome"/>
</dbReference>
<gene>
    <name evidence="1" type="ORF">LRS13_18590</name>
</gene>
<reference evidence="2" key="1">
    <citation type="submission" date="2021-11" db="EMBL/GenBank/DDBJ databases">
        <title>Cultivation dependent microbiological survey of springs from the worlds oldest radium mine currently devoted to the extraction of radon-saturated water.</title>
        <authorList>
            <person name="Kapinusova G."/>
            <person name="Smrhova T."/>
            <person name="Strejcek M."/>
            <person name="Suman J."/>
            <person name="Jani K."/>
            <person name="Pajer P."/>
            <person name="Uhlik O."/>
        </authorList>
    </citation>
    <scope>NUCLEOTIDE SEQUENCE [LARGE SCALE GENOMIC DNA]</scope>
    <source>
        <strain evidence="2">J379</strain>
    </source>
</reference>
<protein>
    <submittedName>
        <fullName evidence="1">Right-handed parallel beta-helix repeat-containing protein</fullName>
    </submittedName>
</protein>
<dbReference type="EMBL" id="CP088295">
    <property type="protein sequence ID" value="UUY02677.1"/>
    <property type="molecule type" value="Genomic_DNA"/>
</dbReference>
<proteinExistence type="predicted"/>
<dbReference type="PANTHER" id="PTHR36453">
    <property type="entry name" value="SECRETED PROTEIN-RELATED"/>
    <property type="match status" value="1"/>
</dbReference>
<dbReference type="RefSeq" id="WP_353863201.1">
    <property type="nucleotide sequence ID" value="NZ_CP088295.1"/>
</dbReference>
<dbReference type="Gene3D" id="2.160.20.10">
    <property type="entry name" value="Single-stranded right-handed beta-helix, Pectin lyase-like"/>
    <property type="match status" value="2"/>
</dbReference>
<dbReference type="PANTHER" id="PTHR36453:SF1">
    <property type="entry name" value="RIGHT HANDED BETA HELIX DOMAIN-CONTAINING PROTEIN"/>
    <property type="match status" value="1"/>
</dbReference>
<name>A0ABY5PE27_9ACTN</name>
<dbReference type="InterPro" id="IPR006626">
    <property type="entry name" value="PbH1"/>
</dbReference>
<dbReference type="SUPFAM" id="SSF51126">
    <property type="entry name" value="Pectin lyase-like"/>
    <property type="match status" value="1"/>
</dbReference>
<dbReference type="InterPro" id="IPR011050">
    <property type="entry name" value="Pectin_lyase_fold/virulence"/>
</dbReference>